<accession>A0A4R1N520</accession>
<organism evidence="2 3">
    <name type="scientific">Natranaerovirga hydrolytica</name>
    <dbReference type="NCBI Taxonomy" id="680378"/>
    <lineage>
        <taxon>Bacteria</taxon>
        <taxon>Bacillati</taxon>
        <taxon>Bacillota</taxon>
        <taxon>Clostridia</taxon>
        <taxon>Lachnospirales</taxon>
        <taxon>Natranaerovirgaceae</taxon>
        <taxon>Natranaerovirga</taxon>
    </lineage>
</organism>
<keyword evidence="3" id="KW-1185">Reference proteome</keyword>
<feature type="transmembrane region" description="Helical" evidence="1">
    <location>
        <begin position="117"/>
        <end position="136"/>
    </location>
</feature>
<feature type="transmembrane region" description="Helical" evidence="1">
    <location>
        <begin position="143"/>
        <end position="160"/>
    </location>
</feature>
<keyword evidence="1" id="KW-0472">Membrane</keyword>
<evidence type="ECO:0000313" key="3">
    <source>
        <dbReference type="Proteomes" id="UP000294545"/>
    </source>
</evidence>
<evidence type="ECO:0000313" key="2">
    <source>
        <dbReference type="EMBL" id="TCK98069.1"/>
    </source>
</evidence>
<keyword evidence="1" id="KW-0812">Transmembrane</keyword>
<keyword evidence="1" id="KW-1133">Transmembrane helix</keyword>
<dbReference type="RefSeq" id="WP_132279971.1">
    <property type="nucleotide sequence ID" value="NZ_SMGQ01000011.1"/>
</dbReference>
<evidence type="ECO:0000256" key="1">
    <source>
        <dbReference type="SAM" id="Phobius"/>
    </source>
</evidence>
<dbReference type="EMBL" id="SMGQ01000011">
    <property type="protein sequence ID" value="TCK98069.1"/>
    <property type="molecule type" value="Genomic_DNA"/>
</dbReference>
<protein>
    <submittedName>
        <fullName evidence="2">Uncharacterized protein</fullName>
    </submittedName>
</protein>
<reference evidence="2 3" key="1">
    <citation type="submission" date="2019-03" db="EMBL/GenBank/DDBJ databases">
        <title>Genomic Encyclopedia of Type Strains, Phase IV (KMG-IV): sequencing the most valuable type-strain genomes for metagenomic binning, comparative biology and taxonomic classification.</title>
        <authorList>
            <person name="Goeker M."/>
        </authorList>
    </citation>
    <scope>NUCLEOTIDE SEQUENCE [LARGE SCALE GENOMIC DNA]</scope>
    <source>
        <strain evidence="2 3">DSM 24176</strain>
    </source>
</reference>
<comment type="caution">
    <text evidence="2">The sequence shown here is derived from an EMBL/GenBank/DDBJ whole genome shotgun (WGS) entry which is preliminary data.</text>
</comment>
<feature type="transmembrane region" description="Helical" evidence="1">
    <location>
        <begin position="70"/>
        <end position="86"/>
    </location>
</feature>
<feature type="transmembrane region" description="Helical" evidence="1">
    <location>
        <begin position="6"/>
        <end position="23"/>
    </location>
</feature>
<gene>
    <name evidence="2" type="ORF">EDC19_0486</name>
</gene>
<feature type="transmembrane region" description="Helical" evidence="1">
    <location>
        <begin position="93"/>
        <end position="111"/>
    </location>
</feature>
<proteinExistence type="predicted"/>
<feature type="transmembrane region" description="Helical" evidence="1">
    <location>
        <begin position="35"/>
        <end position="58"/>
    </location>
</feature>
<dbReference type="AlphaFoldDB" id="A0A4R1N520"/>
<name>A0A4R1N520_9FIRM</name>
<dbReference type="OrthoDB" id="9917802at2"/>
<sequence>MWIKIIGLFIIALVSTILLEILVKKDKVEAYGKTYKTIKLLGIFLPFLLICSVYAYYYTDTTIETLMVNSGLYVNILLWVVFYKYWIYKKYNYMLLFLIALSNFSILYIFLTKHMLIHIPITIIIVLLVNLIGYIIREKPNNKVKLIVTCIALIIAFLFSPSKVNPYNKMELKAIEYVENMGYELKDNDKFFISTHNIRRHESTNVWIIRTNIENEYQVERRLLLTYLDGEIIHFDVVE</sequence>
<dbReference type="Proteomes" id="UP000294545">
    <property type="component" value="Unassembled WGS sequence"/>
</dbReference>